<dbReference type="Proteomes" id="UP000654075">
    <property type="component" value="Unassembled WGS sequence"/>
</dbReference>
<reference evidence="2" key="1">
    <citation type="submission" date="2021-02" db="EMBL/GenBank/DDBJ databases">
        <authorList>
            <person name="Dougan E. K."/>
            <person name="Rhodes N."/>
            <person name="Thang M."/>
            <person name="Chan C."/>
        </authorList>
    </citation>
    <scope>NUCLEOTIDE SEQUENCE</scope>
</reference>
<gene>
    <name evidence="2" type="ORF">PGLA1383_LOCUS10866</name>
</gene>
<feature type="region of interest" description="Disordered" evidence="1">
    <location>
        <begin position="167"/>
        <end position="195"/>
    </location>
</feature>
<proteinExistence type="predicted"/>
<dbReference type="AlphaFoldDB" id="A0A813E0J9"/>
<accession>A0A813E0J9</accession>
<name>A0A813E0J9_POLGL</name>
<feature type="non-terminal residue" evidence="2">
    <location>
        <position position="251"/>
    </location>
</feature>
<feature type="compositionally biased region" description="Low complexity" evidence="1">
    <location>
        <begin position="167"/>
        <end position="181"/>
    </location>
</feature>
<protein>
    <submittedName>
        <fullName evidence="2">Uncharacterized protein</fullName>
    </submittedName>
</protein>
<dbReference type="EMBL" id="CAJNNV010005533">
    <property type="protein sequence ID" value="CAE8592210.1"/>
    <property type="molecule type" value="Genomic_DNA"/>
</dbReference>
<evidence type="ECO:0000313" key="2">
    <source>
        <dbReference type="EMBL" id="CAE8592210.1"/>
    </source>
</evidence>
<organism evidence="2 3">
    <name type="scientific">Polarella glacialis</name>
    <name type="common">Dinoflagellate</name>
    <dbReference type="NCBI Taxonomy" id="89957"/>
    <lineage>
        <taxon>Eukaryota</taxon>
        <taxon>Sar</taxon>
        <taxon>Alveolata</taxon>
        <taxon>Dinophyceae</taxon>
        <taxon>Suessiales</taxon>
        <taxon>Suessiaceae</taxon>
        <taxon>Polarella</taxon>
    </lineage>
</organism>
<evidence type="ECO:0000313" key="3">
    <source>
        <dbReference type="Proteomes" id="UP000654075"/>
    </source>
</evidence>
<evidence type="ECO:0000256" key="1">
    <source>
        <dbReference type="SAM" id="MobiDB-lite"/>
    </source>
</evidence>
<comment type="caution">
    <text evidence="2">The sequence shown here is derived from an EMBL/GenBank/DDBJ whole genome shotgun (WGS) entry which is preliminary data.</text>
</comment>
<sequence>ASEQALDELGLEAEVRALRECIESAEAAVFSLAPRLIAAAQGPGMLSAARSLQEGTLIVSKLFPAEDSPVPEAWAAANGYSHSATLGGQTEALLGSPCETIAEQGVYRDEEEDLVAYQDAMKLVVPKAPGSLPSTPGAATPVRSPVRSVLQLVDWFQPHNQRHRASAALAAPPASLQATSSHGSNGHAEADHEALPEVPHEVLEAYKAAMKLMVPEVSVTSPLTSPSKPGLVAESPRVKRLLEVMDWVSKK</sequence>
<keyword evidence="3" id="KW-1185">Reference proteome</keyword>